<dbReference type="Pfam" id="PF08447">
    <property type="entry name" value="PAS_3"/>
    <property type="match status" value="1"/>
</dbReference>
<dbReference type="InterPro" id="IPR004358">
    <property type="entry name" value="Sig_transdc_His_kin-like_C"/>
</dbReference>
<dbReference type="CDD" id="cd00075">
    <property type="entry name" value="HATPase"/>
    <property type="match status" value="1"/>
</dbReference>
<evidence type="ECO:0000256" key="5">
    <source>
        <dbReference type="ARBA" id="ARBA00022777"/>
    </source>
</evidence>
<evidence type="ECO:0000256" key="4">
    <source>
        <dbReference type="ARBA" id="ARBA00022679"/>
    </source>
</evidence>
<dbReference type="InterPro" id="IPR035965">
    <property type="entry name" value="PAS-like_dom_sf"/>
</dbReference>
<feature type="domain" description="Histidine kinase" evidence="6">
    <location>
        <begin position="270"/>
        <end position="481"/>
    </location>
</feature>
<dbReference type="Gene3D" id="1.10.287.130">
    <property type="match status" value="1"/>
</dbReference>
<dbReference type="InterPro" id="IPR036890">
    <property type="entry name" value="HATPase_C_sf"/>
</dbReference>
<dbReference type="CDD" id="cd00130">
    <property type="entry name" value="PAS"/>
    <property type="match status" value="2"/>
</dbReference>
<keyword evidence="4" id="KW-0808">Transferase</keyword>
<dbReference type="PROSITE" id="PS50112">
    <property type="entry name" value="PAS"/>
    <property type="match status" value="1"/>
</dbReference>
<dbReference type="RefSeq" id="WP_130286108.1">
    <property type="nucleotide sequence ID" value="NZ_SGXE01000001.1"/>
</dbReference>
<dbReference type="InterPro" id="IPR052162">
    <property type="entry name" value="Sensor_kinase/Photoreceptor"/>
</dbReference>
<dbReference type="PROSITE" id="PS50109">
    <property type="entry name" value="HIS_KIN"/>
    <property type="match status" value="1"/>
</dbReference>
<proteinExistence type="predicted"/>
<gene>
    <name evidence="8" type="ORF">EV197_1564</name>
</gene>
<dbReference type="Pfam" id="PF00512">
    <property type="entry name" value="HisKA"/>
    <property type="match status" value="1"/>
</dbReference>
<evidence type="ECO:0000256" key="2">
    <source>
        <dbReference type="ARBA" id="ARBA00012438"/>
    </source>
</evidence>
<dbReference type="InterPro" id="IPR003661">
    <property type="entry name" value="HisK_dim/P_dom"/>
</dbReference>
<evidence type="ECO:0000259" key="6">
    <source>
        <dbReference type="PROSITE" id="PS50109"/>
    </source>
</evidence>
<dbReference type="NCBIfam" id="TIGR00229">
    <property type="entry name" value="sensory_box"/>
    <property type="match status" value="2"/>
</dbReference>
<accession>A0A4Q7PJ73</accession>
<dbReference type="PRINTS" id="PR00344">
    <property type="entry name" value="BCTRLSENSOR"/>
</dbReference>
<keyword evidence="9" id="KW-1185">Reference proteome</keyword>
<dbReference type="SMART" id="SM00388">
    <property type="entry name" value="HisKA"/>
    <property type="match status" value="1"/>
</dbReference>
<dbReference type="Proteomes" id="UP000292262">
    <property type="component" value="Unassembled WGS sequence"/>
</dbReference>
<dbReference type="InterPro" id="IPR005467">
    <property type="entry name" value="His_kinase_dom"/>
</dbReference>
<evidence type="ECO:0000313" key="8">
    <source>
        <dbReference type="EMBL" id="RZT00328.1"/>
    </source>
</evidence>
<sequence length="481" mass="55217">MYTNLLFQSFFYLSDNFLMIIDSDGNFKKVNDKWKELGFSKEELIQTPFVNLIYPEDQAETKNFIAADEFSNTASELKNRLVSQDGDILLIKWRFLKIDSTEDIIAIGKDISDQTRQQLTYEAFTKDLKEKSKKLEDLFELSEDLIVIANADGYFKKVNPKWIEILGYSEAELLSTPFMEFIHPDDRSKTTTMVRKQMEGTTAIKFENRYQTKSGESVWLEWNATSVDQTGDIFAIARNTTAQKKQKIREQATLKEVRAKNKQLEDFAYITSHNLRAPVANIAMLTKFLEETQLSEEQEKLTKLLTDSTRILNQTLHDLIEVIQIHNKDNTKLVEVSLEKIVKEVTNQLSGEIMSSKAEITTDFSDVSIVRYSEIFLRSIFLNLISNALKYKSPDRKPVINITAKRLKNSIQLTFSDNGIGIDLEKYKNQVFGFKKTFHNNIDAKGLGLFMTKSQIEALNGTIKVSSTLEKGTKFTINLNL</sequence>
<comment type="caution">
    <text evidence="8">The sequence shown here is derived from an EMBL/GenBank/DDBJ whole genome shotgun (WGS) entry which is preliminary data.</text>
</comment>
<dbReference type="SUPFAM" id="SSF47384">
    <property type="entry name" value="Homodimeric domain of signal transducing histidine kinase"/>
    <property type="match status" value="1"/>
</dbReference>
<keyword evidence="5" id="KW-0418">Kinase</keyword>
<dbReference type="PANTHER" id="PTHR43304:SF1">
    <property type="entry name" value="PAC DOMAIN-CONTAINING PROTEIN"/>
    <property type="match status" value="1"/>
</dbReference>
<evidence type="ECO:0000256" key="1">
    <source>
        <dbReference type="ARBA" id="ARBA00000085"/>
    </source>
</evidence>
<comment type="catalytic activity">
    <reaction evidence="1">
        <text>ATP + protein L-histidine = ADP + protein N-phospho-L-histidine.</text>
        <dbReference type="EC" id="2.7.13.3"/>
    </reaction>
</comment>
<dbReference type="SUPFAM" id="SSF55874">
    <property type="entry name" value="ATPase domain of HSP90 chaperone/DNA topoisomerase II/histidine kinase"/>
    <property type="match status" value="1"/>
</dbReference>
<evidence type="ECO:0000256" key="3">
    <source>
        <dbReference type="ARBA" id="ARBA00022553"/>
    </source>
</evidence>
<dbReference type="SUPFAM" id="SSF55785">
    <property type="entry name" value="PYP-like sensor domain (PAS domain)"/>
    <property type="match status" value="2"/>
</dbReference>
<dbReference type="EMBL" id="SGXE01000001">
    <property type="protein sequence ID" value="RZT00328.1"/>
    <property type="molecule type" value="Genomic_DNA"/>
</dbReference>
<dbReference type="OrthoDB" id="9804645at2"/>
<dbReference type="EC" id="2.7.13.3" evidence="2"/>
<dbReference type="Gene3D" id="3.30.565.10">
    <property type="entry name" value="Histidine kinase-like ATPase, C-terminal domain"/>
    <property type="match status" value="1"/>
</dbReference>
<keyword evidence="3" id="KW-0597">Phosphoprotein</keyword>
<dbReference type="AlphaFoldDB" id="A0A4Q7PJ73"/>
<reference evidence="8 9" key="1">
    <citation type="submission" date="2019-02" db="EMBL/GenBank/DDBJ databases">
        <title>Genomic Encyclopedia of Type Strains, Phase IV (KMG-IV): sequencing the most valuable type-strain genomes for metagenomic binning, comparative biology and taxonomic classification.</title>
        <authorList>
            <person name="Goeker M."/>
        </authorList>
    </citation>
    <scope>NUCLEOTIDE SEQUENCE [LARGE SCALE GENOMIC DNA]</scope>
    <source>
        <strain evidence="8 9">DSM 17196</strain>
    </source>
</reference>
<dbReference type="InterPro" id="IPR003594">
    <property type="entry name" value="HATPase_dom"/>
</dbReference>
<dbReference type="SMART" id="SM00091">
    <property type="entry name" value="PAS"/>
    <property type="match status" value="2"/>
</dbReference>
<name>A0A4Q7PJ73_9FLAO</name>
<dbReference type="Pfam" id="PF13426">
    <property type="entry name" value="PAS_9"/>
    <property type="match status" value="1"/>
</dbReference>
<feature type="domain" description="PAS" evidence="7">
    <location>
        <begin position="131"/>
        <end position="201"/>
    </location>
</feature>
<evidence type="ECO:0000313" key="9">
    <source>
        <dbReference type="Proteomes" id="UP000292262"/>
    </source>
</evidence>
<dbReference type="Pfam" id="PF02518">
    <property type="entry name" value="HATPase_c"/>
    <property type="match status" value="1"/>
</dbReference>
<protein>
    <recommendedName>
        <fullName evidence="2">histidine kinase</fullName>
        <ecNumber evidence="2">2.7.13.3</ecNumber>
    </recommendedName>
</protein>
<dbReference type="InterPro" id="IPR000014">
    <property type="entry name" value="PAS"/>
</dbReference>
<dbReference type="InterPro" id="IPR013655">
    <property type="entry name" value="PAS_fold_3"/>
</dbReference>
<organism evidence="8 9">
    <name type="scientific">Aquimarina brevivitae</name>
    <dbReference type="NCBI Taxonomy" id="323412"/>
    <lineage>
        <taxon>Bacteria</taxon>
        <taxon>Pseudomonadati</taxon>
        <taxon>Bacteroidota</taxon>
        <taxon>Flavobacteriia</taxon>
        <taxon>Flavobacteriales</taxon>
        <taxon>Flavobacteriaceae</taxon>
        <taxon>Aquimarina</taxon>
    </lineage>
</organism>
<dbReference type="GO" id="GO:0000155">
    <property type="term" value="F:phosphorelay sensor kinase activity"/>
    <property type="evidence" value="ECO:0007669"/>
    <property type="project" value="InterPro"/>
</dbReference>
<dbReference type="PANTHER" id="PTHR43304">
    <property type="entry name" value="PHYTOCHROME-LIKE PROTEIN CPH1"/>
    <property type="match status" value="1"/>
</dbReference>
<evidence type="ECO:0000259" key="7">
    <source>
        <dbReference type="PROSITE" id="PS50112"/>
    </source>
</evidence>
<dbReference type="InterPro" id="IPR036097">
    <property type="entry name" value="HisK_dim/P_sf"/>
</dbReference>
<dbReference type="Gene3D" id="3.30.450.20">
    <property type="entry name" value="PAS domain"/>
    <property type="match status" value="2"/>
</dbReference>
<dbReference type="SMART" id="SM00387">
    <property type="entry name" value="HATPase_c"/>
    <property type="match status" value="1"/>
</dbReference>